<accession>A0A024B0A9</accession>
<dbReference type="KEGG" id="vg:19525414"/>
<sequence>MIYKNKEVVLRLRKVRLDRNIDIPELCQKLNVSYSTVSNWERGLRFPRKDKLMQLEDMFNMNYRDLFAELSDEEVRGLKDKK</sequence>
<proteinExistence type="predicted"/>
<feature type="domain" description="HTH cro/C1-type" evidence="1">
    <location>
        <begin position="12"/>
        <end position="66"/>
    </location>
</feature>
<dbReference type="CDD" id="cd00093">
    <property type="entry name" value="HTH_XRE"/>
    <property type="match status" value="1"/>
</dbReference>
<name>A0A024B0A9_9CAUD</name>
<dbReference type="OrthoDB" id="21470at10239"/>
<evidence type="ECO:0000313" key="3">
    <source>
        <dbReference type="Proteomes" id="UP000026901"/>
    </source>
</evidence>
<dbReference type="GO" id="GO:0003677">
    <property type="term" value="F:DNA binding"/>
    <property type="evidence" value="ECO:0007669"/>
    <property type="project" value="InterPro"/>
</dbReference>
<dbReference type="SMART" id="SM00530">
    <property type="entry name" value="HTH_XRE"/>
    <property type="match status" value="1"/>
</dbReference>
<keyword evidence="3" id="KW-1185">Reference proteome</keyword>
<dbReference type="RefSeq" id="YP_009035594.1">
    <property type="nucleotide sequence ID" value="NC_024207.1"/>
</dbReference>
<dbReference type="PROSITE" id="PS50943">
    <property type="entry name" value="HTH_CROC1"/>
    <property type="match status" value="1"/>
</dbReference>
<dbReference type="Gene3D" id="1.10.260.40">
    <property type="entry name" value="lambda repressor-like DNA-binding domains"/>
    <property type="match status" value="1"/>
</dbReference>
<dbReference type="Proteomes" id="UP000026901">
    <property type="component" value="Segment"/>
</dbReference>
<reference evidence="3" key="1">
    <citation type="submission" date="2014-09" db="EMBL/GenBank/DDBJ databases">
        <authorList>
            <person name="Sauder A.B."/>
            <person name="McKenzie Q.R."/>
            <person name="Temple L.M."/>
            <person name="Alexis B.K."/>
            <person name="Al-Atrache Z."/>
            <person name="Lewis L.O."/>
            <person name="Loesser-Casey K.E."/>
            <person name="Mitchell K.J."/>
        </authorList>
    </citation>
    <scope>NUCLEOTIDE SEQUENCE [LARGE SCALE GENOMIC DNA]</scope>
</reference>
<dbReference type="EMBL" id="KJ489398">
    <property type="protein sequence ID" value="AHZ09797.1"/>
    <property type="molecule type" value="Genomic_DNA"/>
</dbReference>
<protein>
    <submittedName>
        <fullName evidence="2">Helix-turn-helix binding domain protein</fullName>
    </submittedName>
</protein>
<dbReference type="InterPro" id="IPR001387">
    <property type="entry name" value="Cro/C1-type_HTH"/>
</dbReference>
<dbReference type="InterPro" id="IPR010982">
    <property type="entry name" value="Lambda_DNA-bd_dom_sf"/>
</dbReference>
<evidence type="ECO:0000259" key="1">
    <source>
        <dbReference type="PROSITE" id="PS50943"/>
    </source>
</evidence>
<evidence type="ECO:0000313" key="2">
    <source>
        <dbReference type="EMBL" id="AHZ09797.1"/>
    </source>
</evidence>
<dbReference type="Pfam" id="PF01381">
    <property type="entry name" value="HTH_3"/>
    <property type="match status" value="1"/>
</dbReference>
<dbReference type="GeneID" id="19525414"/>
<organism evidence="2 3">
    <name type="scientific">Bacillus phage Evoli</name>
    <dbReference type="NCBI Taxonomy" id="1486658"/>
    <lineage>
        <taxon>Viruses</taxon>
        <taxon>Duplodnaviria</taxon>
        <taxon>Heunggongvirae</taxon>
        <taxon>Uroviricota</taxon>
        <taxon>Caudoviricetes</taxon>
        <taxon>Herelleviridae</taxon>
        <taxon>Bastillevirinae</taxon>
        <taxon>Bastillevirus</taxon>
        <taxon>Bastillevirus evoli</taxon>
    </lineage>
</organism>
<dbReference type="SUPFAM" id="SSF47413">
    <property type="entry name" value="lambda repressor-like DNA-binding domains"/>
    <property type="match status" value="1"/>
</dbReference>